<accession>A0A1H3XSD3</accession>
<feature type="domain" description="DUF3944" evidence="1">
    <location>
        <begin position="4"/>
        <end position="35"/>
    </location>
</feature>
<evidence type="ECO:0000313" key="2">
    <source>
        <dbReference type="EMBL" id="SEA02345.1"/>
    </source>
</evidence>
<proteinExistence type="predicted"/>
<dbReference type="InterPro" id="IPR025217">
    <property type="entry name" value="DUF3944"/>
</dbReference>
<evidence type="ECO:0000259" key="1">
    <source>
        <dbReference type="Pfam" id="PF13099"/>
    </source>
</evidence>
<name>A0A1H3XSD3_XYLRU</name>
<dbReference type="EMBL" id="FNRF01000001">
    <property type="protein sequence ID" value="SEA02345.1"/>
    <property type="molecule type" value="Genomic_DNA"/>
</dbReference>
<organism evidence="2 3">
    <name type="scientific">Xylanibacter ruminicola</name>
    <name type="common">Prevotella ruminicola</name>
    <dbReference type="NCBI Taxonomy" id="839"/>
    <lineage>
        <taxon>Bacteria</taxon>
        <taxon>Pseudomonadati</taxon>
        <taxon>Bacteroidota</taxon>
        <taxon>Bacteroidia</taxon>
        <taxon>Bacteroidales</taxon>
        <taxon>Prevotellaceae</taxon>
        <taxon>Xylanibacter</taxon>
    </lineage>
</organism>
<dbReference type="Pfam" id="PF13099">
    <property type="entry name" value="DUF3944"/>
    <property type="match status" value="1"/>
</dbReference>
<reference evidence="2 3" key="1">
    <citation type="submission" date="2016-10" db="EMBL/GenBank/DDBJ databases">
        <authorList>
            <person name="de Groot N.N."/>
        </authorList>
    </citation>
    <scope>NUCLEOTIDE SEQUENCE [LARGE SCALE GENOMIC DNA]</scope>
    <source>
        <strain evidence="2 3">D31d</strain>
    </source>
</reference>
<sequence length="249" mass="27798">MRPDFDLQFLANCENNDLRTLCDILMYNNNGEIRFCESLANTDSYNSCYPGNMKGMWKDLASELQSYGGNTILNFFRDGQGPRYESIVYDVCKKMGVKDIAKHDTAEDMEQKLLIMVSSKAIGEMTEEQVRSIMDECGIIGYAYSRAGLVAALLALQVINKRLFIIVIHSVMRMLSEILLTRGIVIIGVGTLSKGLGVLLGPIGWIMLTGWTIWDLMGPAYRVTVPAVVQIAYMRVKYQASINSNSHVA</sequence>
<gene>
    <name evidence="2" type="ORF">SAMN05216462_0342</name>
</gene>
<dbReference type="AlphaFoldDB" id="A0A1H3XSD3"/>
<dbReference type="Proteomes" id="UP000182257">
    <property type="component" value="Unassembled WGS sequence"/>
</dbReference>
<protein>
    <submittedName>
        <fullName evidence="2">Uncharacterized protein YaaW, UPF0174 family</fullName>
    </submittedName>
</protein>
<dbReference type="OrthoDB" id="9128717at2"/>
<dbReference type="RefSeq" id="WP_074759949.1">
    <property type="nucleotide sequence ID" value="NZ_FNRF01000001.1"/>
</dbReference>
<evidence type="ECO:0000313" key="3">
    <source>
        <dbReference type="Proteomes" id="UP000182257"/>
    </source>
</evidence>